<organism evidence="11 12">
    <name type="scientific">Litorimonas cladophorae</name>
    <dbReference type="NCBI Taxonomy" id="1220491"/>
    <lineage>
        <taxon>Bacteria</taxon>
        <taxon>Pseudomonadati</taxon>
        <taxon>Pseudomonadota</taxon>
        <taxon>Alphaproteobacteria</taxon>
        <taxon>Maricaulales</taxon>
        <taxon>Robiginitomaculaceae</taxon>
    </lineage>
</organism>
<keyword evidence="7" id="KW-0408">Iron</keyword>
<evidence type="ECO:0000256" key="7">
    <source>
        <dbReference type="ARBA" id="ARBA00023004"/>
    </source>
</evidence>
<comment type="similarity">
    <text evidence="1">Belongs to the uracil-DNA glycosylase (UDG) superfamily. Type 4 (UDGa) family.</text>
</comment>
<keyword evidence="3" id="KW-0004">4Fe-4S</keyword>
<dbReference type="PANTHER" id="PTHR33693">
    <property type="entry name" value="TYPE-5 URACIL-DNA GLYCOSYLASE"/>
    <property type="match status" value="1"/>
</dbReference>
<dbReference type="SUPFAM" id="SSF52141">
    <property type="entry name" value="Uracil-DNA glycosylase-like"/>
    <property type="match status" value="1"/>
</dbReference>
<dbReference type="NCBIfam" id="TIGR00758">
    <property type="entry name" value="UDG_fam4"/>
    <property type="match status" value="1"/>
</dbReference>
<dbReference type="GO" id="GO:0046872">
    <property type="term" value="F:metal ion binding"/>
    <property type="evidence" value="ECO:0007669"/>
    <property type="project" value="UniProtKB-KW"/>
</dbReference>
<comment type="caution">
    <text evidence="11">The sequence shown here is derived from an EMBL/GenBank/DDBJ whole genome shotgun (WGS) entry which is preliminary data.</text>
</comment>
<dbReference type="PANTHER" id="PTHR33693:SF9">
    <property type="entry name" value="TYPE-4 URACIL-DNA GLYCOSYLASE"/>
    <property type="match status" value="1"/>
</dbReference>
<dbReference type="RefSeq" id="WP_189585046.1">
    <property type="nucleotide sequence ID" value="NZ_BMYV01000002.1"/>
</dbReference>
<dbReference type="EMBL" id="BMYV01000002">
    <property type="protein sequence ID" value="GGX69747.1"/>
    <property type="molecule type" value="Genomic_DNA"/>
</dbReference>
<evidence type="ECO:0000256" key="2">
    <source>
        <dbReference type="ARBA" id="ARBA00019403"/>
    </source>
</evidence>
<evidence type="ECO:0000256" key="8">
    <source>
        <dbReference type="ARBA" id="ARBA00023014"/>
    </source>
</evidence>
<dbReference type="GO" id="GO:0006281">
    <property type="term" value="P:DNA repair"/>
    <property type="evidence" value="ECO:0007669"/>
    <property type="project" value="UniProtKB-KW"/>
</dbReference>
<keyword evidence="6" id="KW-0378">Hydrolase</keyword>
<evidence type="ECO:0000256" key="9">
    <source>
        <dbReference type="ARBA" id="ARBA00023204"/>
    </source>
</evidence>
<dbReference type="Pfam" id="PF13566">
    <property type="entry name" value="DUF4130"/>
    <property type="match status" value="1"/>
</dbReference>
<dbReference type="GO" id="GO:0051539">
    <property type="term" value="F:4 iron, 4 sulfur cluster binding"/>
    <property type="evidence" value="ECO:0007669"/>
    <property type="project" value="UniProtKB-KW"/>
</dbReference>
<dbReference type="CDD" id="cd10030">
    <property type="entry name" value="UDG-F4_TTUDGA_SPO1dp_like"/>
    <property type="match status" value="1"/>
</dbReference>
<dbReference type="NCBIfam" id="TIGR03915">
    <property type="entry name" value="SAM_7_link_chp"/>
    <property type="match status" value="1"/>
</dbReference>
<keyword evidence="9" id="KW-0234">DNA repair</keyword>
<evidence type="ECO:0000256" key="5">
    <source>
        <dbReference type="ARBA" id="ARBA00022763"/>
    </source>
</evidence>
<keyword evidence="8" id="KW-0411">Iron-sulfur</keyword>
<evidence type="ECO:0000256" key="4">
    <source>
        <dbReference type="ARBA" id="ARBA00022723"/>
    </source>
</evidence>
<keyword evidence="12" id="KW-1185">Reference proteome</keyword>
<gene>
    <name evidence="11" type="ORF">GCM10011309_19720</name>
</gene>
<evidence type="ECO:0000313" key="11">
    <source>
        <dbReference type="EMBL" id="GGX69747.1"/>
    </source>
</evidence>
<evidence type="ECO:0000256" key="6">
    <source>
        <dbReference type="ARBA" id="ARBA00022801"/>
    </source>
</evidence>
<evidence type="ECO:0000256" key="3">
    <source>
        <dbReference type="ARBA" id="ARBA00022485"/>
    </source>
</evidence>
<dbReference type="InterPro" id="IPR036895">
    <property type="entry name" value="Uracil-DNA_glycosylase-like_sf"/>
</dbReference>
<keyword evidence="4" id="KW-0479">Metal-binding</keyword>
<evidence type="ECO:0000313" key="12">
    <source>
        <dbReference type="Proteomes" id="UP000600865"/>
    </source>
</evidence>
<dbReference type="SMART" id="SM00986">
    <property type="entry name" value="UDG"/>
    <property type="match status" value="1"/>
</dbReference>
<accession>A0A918KNG3</accession>
<dbReference type="SMART" id="SM00987">
    <property type="entry name" value="UreE_C"/>
    <property type="match status" value="1"/>
</dbReference>
<dbReference type="InterPro" id="IPR025404">
    <property type="entry name" value="DUF4130"/>
</dbReference>
<evidence type="ECO:0000259" key="10">
    <source>
        <dbReference type="SMART" id="SM00986"/>
    </source>
</evidence>
<dbReference type="InterPro" id="IPR023875">
    <property type="entry name" value="DNA_repair_put"/>
</dbReference>
<dbReference type="GO" id="GO:0097506">
    <property type="term" value="F:deaminated base DNA N-glycosylase activity"/>
    <property type="evidence" value="ECO:0007669"/>
    <property type="project" value="UniProtKB-ARBA"/>
</dbReference>
<proteinExistence type="inferred from homology"/>
<reference evidence="11 12" key="1">
    <citation type="journal article" date="2014" name="Int. J. Syst. Evol. Microbiol.">
        <title>Complete genome sequence of Corynebacterium casei LMG S-19264T (=DSM 44701T), isolated from a smear-ripened cheese.</title>
        <authorList>
            <consortium name="US DOE Joint Genome Institute (JGI-PGF)"/>
            <person name="Walter F."/>
            <person name="Albersmeier A."/>
            <person name="Kalinowski J."/>
            <person name="Ruckert C."/>
        </authorList>
    </citation>
    <scope>NUCLEOTIDE SEQUENCE [LARGE SCALE GENOMIC DNA]</scope>
    <source>
        <strain evidence="11 12">KCTC 23968</strain>
    </source>
</reference>
<dbReference type="InterPro" id="IPR051536">
    <property type="entry name" value="UDG_Type-4/5"/>
</dbReference>
<evidence type="ECO:0000256" key="1">
    <source>
        <dbReference type="ARBA" id="ARBA00006521"/>
    </source>
</evidence>
<dbReference type="Gene3D" id="3.40.470.10">
    <property type="entry name" value="Uracil-DNA glycosylase-like domain"/>
    <property type="match status" value="1"/>
</dbReference>
<name>A0A918KNG3_9PROT</name>
<keyword evidence="5" id="KW-0227">DNA damage</keyword>
<dbReference type="AlphaFoldDB" id="A0A918KNG3"/>
<dbReference type="Pfam" id="PF03167">
    <property type="entry name" value="UDG"/>
    <property type="match status" value="1"/>
</dbReference>
<protein>
    <recommendedName>
        <fullName evidence="2">Type-4 uracil-DNA glycosylase</fullName>
    </recommendedName>
</protein>
<dbReference type="InterPro" id="IPR005273">
    <property type="entry name" value="Ura-DNA_glyco_family4"/>
</dbReference>
<feature type="domain" description="Uracil-DNA glycosylase-like" evidence="10">
    <location>
        <begin position="319"/>
        <end position="479"/>
    </location>
</feature>
<dbReference type="NCBIfam" id="TIGR03914">
    <property type="entry name" value="UDG_fam_dom"/>
    <property type="match status" value="1"/>
</dbReference>
<sequence>MKRITLSHETDLTLWRESVRPFLAARVRSGSLLWRVGEARTDLFSDMAAVPIKTPKSNAEYPVRISKSHLSLCERVLCHRDPARFHHLYALMLRLQTDPLALDDPLFTSANWVRDADRAIGRDRHKMHAFVRFKKVGERETVGEPREIFCAWFEPDHRIVELTAAFFARRFTGMDWSILTPYGCSHWDGSDLKFSPPVEKSEAPTSDTTEAAWTTYYSSIFNPSRVKIGAMMSEMPKKYWKNLPEAKVIPQLLQQAELRQSGFMSRPETKPHLLTDKIKPDVYARQELPAKIRSLADAASAAARCTNCSLHSCATQTVFGEGPVDARLMLVGEQPGDTEDLRGRPFVGPAGNLLNQALTEAGLARDDLYVTNAVKHFKFVPRGKSRIHKSPSTYEIQQCGPWLDLERQFVKPVVILALGKTALRSLSGYTGTLKAVRGTIVRSKSGEIILPTVHPSYLLRLREGPTRDSEYRSFVDDLTRAKALIASEAIAPFEDISKAG</sequence>
<dbReference type="InterPro" id="IPR005122">
    <property type="entry name" value="Uracil-DNA_glycosylase-like"/>
</dbReference>
<dbReference type="Proteomes" id="UP000600865">
    <property type="component" value="Unassembled WGS sequence"/>
</dbReference>